<organism evidence="1 3">
    <name type="scientific">Clostridium neonatale</name>
    <dbReference type="NCBI Taxonomy" id="137838"/>
    <lineage>
        <taxon>Bacteria</taxon>
        <taxon>Bacillati</taxon>
        <taxon>Bacillota</taxon>
        <taxon>Clostridia</taxon>
        <taxon>Eubacteriales</taxon>
        <taxon>Clostridiaceae</taxon>
        <taxon>Clostridium</taxon>
    </lineage>
</organism>
<dbReference type="Proteomes" id="UP001189143">
    <property type="component" value="Unassembled WGS sequence"/>
</dbReference>
<dbReference type="EMBL" id="CAKJVE010000004">
    <property type="protein sequence ID" value="CAG9710328.1"/>
    <property type="molecule type" value="Genomic_DNA"/>
</dbReference>
<sequence length="56" mass="6828">MYKIMQAFYIAYSTDYREAKKDEYFGAANREWYLSGECLCTHSNRIYHGIWNYKIN</sequence>
<evidence type="ECO:0000313" key="2">
    <source>
        <dbReference type="EMBL" id="CAI3540413.1"/>
    </source>
</evidence>
<reference evidence="2" key="2">
    <citation type="submission" date="2022-10" db="EMBL/GenBank/DDBJ databases">
        <authorList>
            <person name="Aires J."/>
            <person name="Mesa V."/>
        </authorList>
    </citation>
    <scope>NUCLEOTIDE SEQUENCE</scope>
    <source>
        <strain evidence="2">Clostridium neonatale JD116</strain>
    </source>
</reference>
<proteinExistence type="predicted"/>
<reference evidence="1" key="1">
    <citation type="submission" date="2021-10" db="EMBL/GenBank/DDBJ databases">
        <authorList>
            <person name="Mesa V."/>
        </authorList>
    </citation>
    <scope>NUCLEOTIDE SEQUENCE</scope>
    <source>
        <strain evidence="1">CC3_PB</strain>
    </source>
</reference>
<name>A0AA86JQW7_9CLOT</name>
<protein>
    <submittedName>
        <fullName evidence="1">Uncharacterized protein</fullName>
    </submittedName>
</protein>
<dbReference type="Proteomes" id="UP000789738">
    <property type="component" value="Unassembled WGS sequence"/>
</dbReference>
<evidence type="ECO:0000313" key="3">
    <source>
        <dbReference type="Proteomes" id="UP000789738"/>
    </source>
</evidence>
<evidence type="ECO:0000313" key="1">
    <source>
        <dbReference type="EMBL" id="CAG9710328.1"/>
    </source>
</evidence>
<dbReference type="EMBL" id="CAMTCP010000022">
    <property type="protein sequence ID" value="CAI3540413.1"/>
    <property type="molecule type" value="Genomic_DNA"/>
</dbReference>
<dbReference type="AlphaFoldDB" id="A0AA86JQW7"/>
<accession>A0AA86JQW7</accession>
<comment type="caution">
    <text evidence="1">The sequence shown here is derived from an EMBL/GenBank/DDBJ whole genome shotgun (WGS) entry which is preliminary data.</text>
</comment>
<gene>
    <name evidence="2" type="ORF">CNEO2_110014</name>
    <name evidence="1" type="ORF">CNEO_44710</name>
</gene>